<dbReference type="Pfam" id="PF07987">
    <property type="entry name" value="DUF1775"/>
    <property type="match status" value="1"/>
</dbReference>
<sequence length="211" mass="21587">MRASLVFSAALALAGSVQAHVSLTPKFVEPGQNVSTAFHVPHGCNGSDTTSIFVTVPNQVTQVKPQEVANWTLTTTYADSANTIVSTITWTGGPLGAHDALDFPLSVSIPNIDLSSVSNVTYYFPTVQTCVVGTSNWTFVKAGDAGQESPALVVVKNATQAAADAIAIKSNSTASDSAHTTQATQTGSGANSIYAGILPFVAAVGALAVAF</sequence>
<reference evidence="3 4" key="1">
    <citation type="journal article" date="2018" name="G3 (Bethesda)">
        <title>Phylogenetic and Phylogenomic Definition of Rhizopus Species.</title>
        <authorList>
            <person name="Gryganskyi A.P."/>
            <person name="Golan J."/>
            <person name="Dolatabadi S."/>
            <person name="Mondo S."/>
            <person name="Robb S."/>
            <person name="Idnurm A."/>
            <person name="Muszewska A."/>
            <person name="Steczkiewicz K."/>
            <person name="Masonjones S."/>
            <person name="Liao H.L."/>
            <person name="Gajdeczka M.T."/>
            <person name="Anike F."/>
            <person name="Vuek A."/>
            <person name="Anishchenko I.M."/>
            <person name="Voigt K."/>
            <person name="de Hoog G.S."/>
            <person name="Smith M.E."/>
            <person name="Heitman J."/>
            <person name="Vilgalys R."/>
            <person name="Stajich J.E."/>
        </authorList>
    </citation>
    <scope>NUCLEOTIDE SEQUENCE [LARGE SCALE GENOMIC DNA]</scope>
    <source>
        <strain evidence="3 4">LSU 92-RS-03</strain>
    </source>
</reference>
<evidence type="ECO:0000256" key="1">
    <source>
        <dbReference type="SAM" id="SignalP"/>
    </source>
</evidence>
<feature type="chain" id="PRO_5016950438" description="YncI copper-binding domain-containing protein" evidence="1">
    <location>
        <begin position="20"/>
        <end position="211"/>
    </location>
</feature>
<evidence type="ECO:0000313" key="4">
    <source>
        <dbReference type="Proteomes" id="UP000253551"/>
    </source>
</evidence>
<dbReference type="AlphaFoldDB" id="A0A367KI86"/>
<organism evidence="3 4">
    <name type="scientific">Rhizopus stolonifer</name>
    <name type="common">Rhizopus nigricans</name>
    <dbReference type="NCBI Taxonomy" id="4846"/>
    <lineage>
        <taxon>Eukaryota</taxon>
        <taxon>Fungi</taxon>
        <taxon>Fungi incertae sedis</taxon>
        <taxon>Mucoromycota</taxon>
        <taxon>Mucoromycotina</taxon>
        <taxon>Mucoromycetes</taxon>
        <taxon>Mucorales</taxon>
        <taxon>Mucorineae</taxon>
        <taxon>Rhizopodaceae</taxon>
        <taxon>Rhizopus</taxon>
    </lineage>
</organism>
<accession>A0A367KI86</accession>
<evidence type="ECO:0000313" key="3">
    <source>
        <dbReference type="EMBL" id="RCI01878.1"/>
    </source>
</evidence>
<feature type="domain" description="YncI copper-binding" evidence="2">
    <location>
        <begin position="20"/>
        <end position="153"/>
    </location>
</feature>
<protein>
    <recommendedName>
        <fullName evidence="2">YncI copper-binding domain-containing protein</fullName>
    </recommendedName>
</protein>
<dbReference type="Gene3D" id="2.60.40.2230">
    <property type="entry name" value="Uncharacterised protein YcnI-like PF07987, DUF1775"/>
    <property type="match status" value="1"/>
</dbReference>
<proteinExistence type="predicted"/>
<gene>
    <name evidence="3" type="ORF">CU098_009859</name>
</gene>
<evidence type="ECO:0000259" key="2">
    <source>
        <dbReference type="Pfam" id="PF07987"/>
    </source>
</evidence>
<dbReference type="InterPro" id="IPR012533">
    <property type="entry name" value="YcnI-copper_dom"/>
</dbReference>
<feature type="signal peptide" evidence="1">
    <location>
        <begin position="1"/>
        <end position="19"/>
    </location>
</feature>
<dbReference type="STRING" id="4846.A0A367KI86"/>
<dbReference type="EMBL" id="PJQM01001626">
    <property type="protein sequence ID" value="RCI01878.1"/>
    <property type="molecule type" value="Genomic_DNA"/>
</dbReference>
<dbReference type="Proteomes" id="UP000253551">
    <property type="component" value="Unassembled WGS sequence"/>
</dbReference>
<name>A0A367KI86_RHIST</name>
<comment type="caution">
    <text evidence="3">The sequence shown here is derived from an EMBL/GenBank/DDBJ whole genome shotgun (WGS) entry which is preliminary data.</text>
</comment>
<keyword evidence="4" id="KW-1185">Reference proteome</keyword>
<dbReference type="OrthoDB" id="4234at2759"/>
<keyword evidence="1" id="KW-0732">Signal</keyword>
<dbReference type="InterPro" id="IPR038507">
    <property type="entry name" value="YcnI-like_sf"/>
</dbReference>